<comment type="caution">
    <text evidence="2">The sequence shown here is derived from an EMBL/GenBank/DDBJ whole genome shotgun (WGS) entry which is preliminary data.</text>
</comment>
<organism evidence="2 3">
    <name type="scientific">Amblyomma americanum</name>
    <name type="common">Lone star tick</name>
    <dbReference type="NCBI Taxonomy" id="6943"/>
    <lineage>
        <taxon>Eukaryota</taxon>
        <taxon>Metazoa</taxon>
        <taxon>Ecdysozoa</taxon>
        <taxon>Arthropoda</taxon>
        <taxon>Chelicerata</taxon>
        <taxon>Arachnida</taxon>
        <taxon>Acari</taxon>
        <taxon>Parasitiformes</taxon>
        <taxon>Ixodida</taxon>
        <taxon>Ixodoidea</taxon>
        <taxon>Ixodidae</taxon>
        <taxon>Amblyomminae</taxon>
        <taxon>Amblyomma</taxon>
    </lineage>
</organism>
<keyword evidence="1" id="KW-0812">Transmembrane</keyword>
<keyword evidence="1" id="KW-1133">Transmembrane helix</keyword>
<gene>
    <name evidence="2" type="ORF">V5799_000573</name>
</gene>
<feature type="transmembrane region" description="Helical" evidence="1">
    <location>
        <begin position="157"/>
        <end position="180"/>
    </location>
</feature>
<dbReference type="Proteomes" id="UP001321473">
    <property type="component" value="Unassembled WGS sequence"/>
</dbReference>
<sequence>MADSHSDLFSDDVRRVAPPVHNEFFVCWSVCSATFAILAVPGGLLLVRSLRADEGPRSGGAMVAVLPFRDQYVAPERTAVRAPPRCLLPEEPTNLTFDLDKQHAPKTAGLEAAPAVPGSKKALQVFCYYIKSRVTWLQGGQSCDDVRRVAPPVHNEFFVCWSVCSATFAILAVPGGLLLVRSFRADEGPRSGGAMVAVLPFRDQYVAPERTAVRAPPRCLLPEEPTNLTFDLAKQYAPKIAGLEAAPAVKGSKKALQVFCYFNKSRTTWLQGGQSWFGVASVPLSFCRYVIYGPMRLDGWTASIKTTARDVILIEHFRSAFTSGSGGKNASSSLLVSVRGRGEFTDLRRSAGNVSDDVRRVAPPVHNAFFVCWSVCSATFAILVVPGGLLLVRSLRADEGPRSGGAIVAVLPFRDQYVAPERTAVRAPPRCLLPEEPTNLNFDLAKQYAPKLAGLEAAPAVPGSKKALQVFCYYIKSRVTWLQGGQSWFGVASVPFSFCRYVIYGPMRLDGWTASIKTTARDVILIEQLRGSGGKNASSSLLVSVRGRGEFTDLRRSAGNVR</sequence>
<proteinExistence type="predicted"/>
<name>A0AAQ4D2N5_AMBAM</name>
<keyword evidence="1" id="KW-0472">Membrane</keyword>
<evidence type="ECO:0000313" key="3">
    <source>
        <dbReference type="Proteomes" id="UP001321473"/>
    </source>
</evidence>
<reference evidence="2 3" key="1">
    <citation type="journal article" date="2023" name="Arcadia Sci">
        <title>De novo assembly of a long-read Amblyomma americanum tick genome.</title>
        <authorList>
            <person name="Chou S."/>
            <person name="Poskanzer K.E."/>
            <person name="Rollins M."/>
            <person name="Thuy-Boun P.S."/>
        </authorList>
    </citation>
    <scope>NUCLEOTIDE SEQUENCE [LARGE SCALE GENOMIC DNA]</scope>
    <source>
        <strain evidence="2">F_SG_1</strain>
        <tissue evidence="2">Salivary glands</tissue>
    </source>
</reference>
<keyword evidence="3" id="KW-1185">Reference proteome</keyword>
<dbReference type="AlphaFoldDB" id="A0AAQ4D2N5"/>
<evidence type="ECO:0000313" key="2">
    <source>
        <dbReference type="EMBL" id="KAK8756725.1"/>
    </source>
</evidence>
<dbReference type="EMBL" id="JARKHS020035945">
    <property type="protein sequence ID" value="KAK8756725.1"/>
    <property type="molecule type" value="Genomic_DNA"/>
</dbReference>
<feature type="transmembrane region" description="Helical" evidence="1">
    <location>
        <begin position="25"/>
        <end position="47"/>
    </location>
</feature>
<protein>
    <submittedName>
        <fullName evidence="2">Uncharacterized protein</fullName>
    </submittedName>
</protein>
<accession>A0AAQ4D2N5</accession>
<evidence type="ECO:0000256" key="1">
    <source>
        <dbReference type="SAM" id="Phobius"/>
    </source>
</evidence>